<dbReference type="InterPro" id="IPR012340">
    <property type="entry name" value="NA-bd_OB-fold"/>
</dbReference>
<dbReference type="GO" id="GO:0006260">
    <property type="term" value="P:DNA replication"/>
    <property type="evidence" value="ECO:0007669"/>
    <property type="project" value="InterPro"/>
</dbReference>
<dbReference type="InterPro" id="IPR013970">
    <property type="entry name" value="Rfa2"/>
</dbReference>
<dbReference type="GO" id="GO:0003697">
    <property type="term" value="F:single-stranded DNA binding"/>
    <property type="evidence" value="ECO:0007669"/>
    <property type="project" value="TreeGrafter"/>
</dbReference>
<dbReference type="GO" id="GO:0006298">
    <property type="term" value="P:mismatch repair"/>
    <property type="evidence" value="ECO:0007669"/>
    <property type="project" value="TreeGrafter"/>
</dbReference>
<evidence type="ECO:0000256" key="3">
    <source>
        <dbReference type="ARBA" id="ARBA00023242"/>
    </source>
</evidence>
<dbReference type="SUPFAM" id="SSF50249">
    <property type="entry name" value="Nucleic acid-binding proteins"/>
    <property type="match status" value="1"/>
</dbReference>
<dbReference type="GO" id="GO:0006284">
    <property type="term" value="P:base-excision repair"/>
    <property type="evidence" value="ECO:0007669"/>
    <property type="project" value="TreeGrafter"/>
</dbReference>
<accession>A0A9P0FG65</accession>
<dbReference type="GO" id="GO:0006289">
    <property type="term" value="P:nucleotide-excision repair"/>
    <property type="evidence" value="ECO:0007669"/>
    <property type="project" value="TreeGrafter"/>
</dbReference>
<keyword evidence="3" id="KW-0539">Nucleus</keyword>
<name>A0A9P0FG65_BRAAE</name>
<evidence type="ECO:0000256" key="1">
    <source>
        <dbReference type="ARBA" id="ARBA00004123"/>
    </source>
</evidence>
<dbReference type="GO" id="GO:0000724">
    <property type="term" value="P:double-strand break repair via homologous recombination"/>
    <property type="evidence" value="ECO:0007669"/>
    <property type="project" value="TreeGrafter"/>
</dbReference>
<dbReference type="CDD" id="cd04479">
    <property type="entry name" value="RPA3"/>
    <property type="match status" value="1"/>
</dbReference>
<evidence type="ECO:0000313" key="4">
    <source>
        <dbReference type="EMBL" id="CAH0554974.1"/>
    </source>
</evidence>
<dbReference type="OrthoDB" id="188186at2759"/>
<dbReference type="Proteomes" id="UP001154078">
    <property type="component" value="Chromosome 4"/>
</dbReference>
<dbReference type="EMBL" id="OV121135">
    <property type="protein sequence ID" value="CAH0554974.1"/>
    <property type="molecule type" value="Genomic_DNA"/>
</dbReference>
<dbReference type="Pfam" id="PF08661">
    <property type="entry name" value="Rep_fac-A_3"/>
    <property type="match status" value="1"/>
</dbReference>
<reference evidence="4" key="1">
    <citation type="submission" date="2021-12" db="EMBL/GenBank/DDBJ databases">
        <authorList>
            <person name="King R."/>
        </authorList>
    </citation>
    <scope>NUCLEOTIDE SEQUENCE</scope>
</reference>
<comment type="subcellular location">
    <subcellularLocation>
        <location evidence="1">Nucleus</location>
    </subcellularLocation>
</comment>
<protein>
    <recommendedName>
        <fullName evidence="6">Replication factor A protein 3</fullName>
    </recommendedName>
</protein>
<dbReference type="PANTHER" id="PTHR15114:SF1">
    <property type="entry name" value="REPLICATION PROTEIN A 14 KDA SUBUNIT"/>
    <property type="match status" value="1"/>
</dbReference>
<dbReference type="GO" id="GO:0003684">
    <property type="term" value="F:damaged DNA binding"/>
    <property type="evidence" value="ECO:0007669"/>
    <property type="project" value="TreeGrafter"/>
</dbReference>
<gene>
    <name evidence="4" type="ORF">MELIAE_LOCUS6428</name>
</gene>
<sequence>MDNIRDIINGAQLSRFTGKKVSILGHVTESAPNGMSFQLRAVDNVVVKINLKTPLDAPLEGYVEVIGKSEGKSVMADDFIIFNNEKMDVKAHNTLCTLLYSVPNIWNTA</sequence>
<evidence type="ECO:0000256" key="2">
    <source>
        <dbReference type="ARBA" id="ARBA00009761"/>
    </source>
</evidence>
<evidence type="ECO:0008006" key="6">
    <source>
        <dbReference type="Google" id="ProtNLM"/>
    </source>
</evidence>
<proteinExistence type="inferred from homology"/>
<organism evidence="4 5">
    <name type="scientific">Brassicogethes aeneus</name>
    <name type="common">Rape pollen beetle</name>
    <name type="synonym">Meligethes aeneus</name>
    <dbReference type="NCBI Taxonomy" id="1431903"/>
    <lineage>
        <taxon>Eukaryota</taxon>
        <taxon>Metazoa</taxon>
        <taxon>Ecdysozoa</taxon>
        <taxon>Arthropoda</taxon>
        <taxon>Hexapoda</taxon>
        <taxon>Insecta</taxon>
        <taxon>Pterygota</taxon>
        <taxon>Neoptera</taxon>
        <taxon>Endopterygota</taxon>
        <taxon>Coleoptera</taxon>
        <taxon>Polyphaga</taxon>
        <taxon>Cucujiformia</taxon>
        <taxon>Nitidulidae</taxon>
        <taxon>Meligethinae</taxon>
        <taxon>Brassicogethes</taxon>
    </lineage>
</organism>
<evidence type="ECO:0000313" key="5">
    <source>
        <dbReference type="Proteomes" id="UP001154078"/>
    </source>
</evidence>
<comment type="similarity">
    <text evidence="2">Belongs to the replication factor A protein 3 family.</text>
</comment>
<dbReference type="AlphaFoldDB" id="A0A9P0FG65"/>
<dbReference type="GO" id="GO:0035861">
    <property type="term" value="C:site of double-strand break"/>
    <property type="evidence" value="ECO:0007669"/>
    <property type="project" value="TreeGrafter"/>
</dbReference>
<keyword evidence="5" id="KW-1185">Reference proteome</keyword>
<dbReference type="Gene3D" id="2.40.50.140">
    <property type="entry name" value="Nucleic acid-binding proteins"/>
    <property type="match status" value="1"/>
</dbReference>
<dbReference type="PANTHER" id="PTHR15114">
    <property type="entry name" value="REPLICATION PROTEIN A3"/>
    <property type="match status" value="1"/>
</dbReference>
<dbReference type="GO" id="GO:0005662">
    <property type="term" value="C:DNA replication factor A complex"/>
    <property type="evidence" value="ECO:0007669"/>
    <property type="project" value="TreeGrafter"/>
</dbReference>